<gene>
    <name evidence="2" type="ORF">PINE0816_LOCUS5057</name>
</gene>
<sequence>MRGKLQPRPPQPTNQTITKQTKTNPLPPLVYREVRSFVDIQLALVDYPGTILFLTALLNPVTSKLIPEPGSIMGNISKQRMTNEFYLSLAAVGIVFKGTRIESILYVFRSGSGI</sequence>
<evidence type="ECO:0000256" key="1">
    <source>
        <dbReference type="SAM" id="MobiDB-lite"/>
    </source>
</evidence>
<protein>
    <submittedName>
        <fullName evidence="2">Uncharacterized protein</fullName>
    </submittedName>
</protein>
<feature type="region of interest" description="Disordered" evidence="1">
    <location>
        <begin position="1"/>
        <end position="24"/>
    </location>
</feature>
<dbReference type="AlphaFoldDB" id="A0A7S0C093"/>
<accession>A0A7S0C093</accession>
<reference evidence="2" key="1">
    <citation type="submission" date="2021-01" db="EMBL/GenBank/DDBJ databases">
        <authorList>
            <person name="Corre E."/>
            <person name="Pelletier E."/>
            <person name="Niang G."/>
            <person name="Scheremetjew M."/>
            <person name="Finn R."/>
            <person name="Kale V."/>
            <person name="Holt S."/>
            <person name="Cochrane G."/>
            <person name="Meng A."/>
            <person name="Brown T."/>
            <person name="Cohen L."/>
        </authorList>
    </citation>
    <scope>NUCLEOTIDE SEQUENCE</scope>
    <source>
        <strain evidence="2">CCAP1064/1</strain>
    </source>
</reference>
<organism evidence="2">
    <name type="scientific">Proboscia inermis</name>
    <dbReference type="NCBI Taxonomy" id="420281"/>
    <lineage>
        <taxon>Eukaryota</taxon>
        <taxon>Sar</taxon>
        <taxon>Stramenopiles</taxon>
        <taxon>Ochrophyta</taxon>
        <taxon>Bacillariophyta</taxon>
        <taxon>Coscinodiscophyceae</taxon>
        <taxon>Rhizosoleniophycidae</taxon>
        <taxon>Rhizosoleniales</taxon>
        <taxon>Rhizosoleniaceae</taxon>
        <taxon>Proboscia</taxon>
    </lineage>
</organism>
<dbReference type="EMBL" id="HBEL01010645">
    <property type="protein sequence ID" value="CAD8408935.1"/>
    <property type="molecule type" value="Transcribed_RNA"/>
</dbReference>
<evidence type="ECO:0000313" key="2">
    <source>
        <dbReference type="EMBL" id="CAD8408935.1"/>
    </source>
</evidence>
<name>A0A7S0C093_9STRA</name>
<feature type="compositionally biased region" description="Low complexity" evidence="1">
    <location>
        <begin position="13"/>
        <end position="24"/>
    </location>
</feature>
<proteinExistence type="predicted"/>